<feature type="compositionally biased region" description="Low complexity" evidence="1">
    <location>
        <begin position="97"/>
        <end position="110"/>
    </location>
</feature>
<organism evidence="2 3">
    <name type="scientific">Pandoravirus kuranda</name>
    <dbReference type="NCBI Taxonomy" id="3019033"/>
    <lineage>
        <taxon>Viruses</taxon>
        <taxon>Pandoravirus</taxon>
    </lineage>
</organism>
<sequence length="464" mass="49980">MSTAADKYRAHLARDEPYAMTADATSRTCFLQSLDNPLYDERVYNSGSNRLRAIEAASSCDPQHSPLPYLVDDDGLPCLELLLSDAFAAPGCFAAASARSPASPTTTTIRGSKKKKKAATALSKKRKDGMTLPKKRKGATKRRATSLKSDRATKSARREDRACAAATKQKRPVRCAETRTSNRDKDDETKNDDDDRTNRNASLFADAVMEPTAANTGAAPPSTGHTEDGRCDAGSPYATMLARPRLARVLPRAAMTLPVTWYQPPCPSSSQHSPPPVRLYRRSAAAAALASLCHAMRINVAVDAPLDRAIGAVLSIPHALADSRRPHDPDAVTRVGWVALMGNHDRSSLAKDITPLWAGRAASLTSSGLDIVAPTHTTDDVTPEQRALRVLSSEAHMPWFAARVRAVAHETLMGTPSLLGCGLFDVLPVDTFLVLDLDTRGVARPYDIYVVPRVDLLASRLAPG</sequence>
<accession>A0AA95J3K0</accession>
<gene>
    <name evidence="2" type="ORF">pkur_cds_357</name>
</gene>
<dbReference type="Proteomes" id="UP001185135">
    <property type="component" value="Segment"/>
</dbReference>
<proteinExistence type="predicted"/>
<reference evidence="2" key="1">
    <citation type="submission" date="2022-06" db="EMBL/GenBank/DDBJ databases">
        <authorList>
            <person name="Legendre M."/>
            <person name="Claverie J.-M."/>
            <person name="Alempic J.-M."/>
            <person name="Abergel C."/>
        </authorList>
    </citation>
    <scope>NUCLEOTIDE SEQUENCE</scope>
    <source>
        <strain evidence="2">Kuranda</strain>
    </source>
</reference>
<dbReference type="EMBL" id="ON887157">
    <property type="protein sequence ID" value="WBR14532.1"/>
    <property type="molecule type" value="Genomic_DNA"/>
</dbReference>
<evidence type="ECO:0000313" key="3">
    <source>
        <dbReference type="Proteomes" id="UP001185135"/>
    </source>
</evidence>
<feature type="region of interest" description="Disordered" evidence="1">
    <location>
        <begin position="97"/>
        <end position="232"/>
    </location>
</feature>
<name>A0AA95J3K0_9VIRU</name>
<evidence type="ECO:0000313" key="2">
    <source>
        <dbReference type="EMBL" id="WBR14532.1"/>
    </source>
</evidence>
<protein>
    <submittedName>
        <fullName evidence="2">Uncharacterized protein</fullName>
    </submittedName>
</protein>
<evidence type="ECO:0000256" key="1">
    <source>
        <dbReference type="SAM" id="MobiDB-lite"/>
    </source>
</evidence>
<feature type="compositionally biased region" description="Basic residues" evidence="1">
    <location>
        <begin position="111"/>
        <end position="145"/>
    </location>
</feature>
<feature type="compositionally biased region" description="Basic and acidic residues" evidence="1">
    <location>
        <begin position="148"/>
        <end position="162"/>
    </location>
</feature>
<feature type="compositionally biased region" description="Basic and acidic residues" evidence="1">
    <location>
        <begin position="174"/>
        <end position="188"/>
    </location>
</feature>